<reference evidence="9" key="1">
    <citation type="submission" date="2021-03" db="EMBL/GenBank/DDBJ databases">
        <title>Roseibium sp. CAU 1637 isolated from Incheon.</title>
        <authorList>
            <person name="Kim W."/>
        </authorList>
    </citation>
    <scope>NUCLEOTIDE SEQUENCE</scope>
    <source>
        <strain evidence="9">CAU 1637</strain>
    </source>
</reference>
<keyword evidence="3" id="KW-0902">Two-component regulatory system</keyword>
<dbReference type="SUPFAM" id="SSF52172">
    <property type="entry name" value="CheY-like"/>
    <property type="match status" value="1"/>
</dbReference>
<protein>
    <submittedName>
        <fullName evidence="9">Sigma-54-dependent Fis family transcriptional regulator</fullName>
    </submittedName>
</protein>
<dbReference type="Gene3D" id="1.10.10.60">
    <property type="entry name" value="Homeodomain-like"/>
    <property type="match status" value="1"/>
</dbReference>
<evidence type="ECO:0000256" key="3">
    <source>
        <dbReference type="ARBA" id="ARBA00023012"/>
    </source>
</evidence>
<evidence type="ECO:0000256" key="2">
    <source>
        <dbReference type="ARBA" id="ARBA00022840"/>
    </source>
</evidence>
<dbReference type="PROSITE" id="PS50110">
    <property type="entry name" value="RESPONSE_REGULATORY"/>
    <property type="match status" value="1"/>
</dbReference>
<dbReference type="InterPro" id="IPR027417">
    <property type="entry name" value="P-loop_NTPase"/>
</dbReference>
<dbReference type="InterPro" id="IPR011006">
    <property type="entry name" value="CheY-like_superfamily"/>
</dbReference>
<dbReference type="InterPro" id="IPR058031">
    <property type="entry name" value="AAA_lid_NorR"/>
</dbReference>
<dbReference type="SUPFAM" id="SSF46689">
    <property type="entry name" value="Homeodomain-like"/>
    <property type="match status" value="1"/>
</dbReference>
<dbReference type="GO" id="GO:0006355">
    <property type="term" value="P:regulation of DNA-templated transcription"/>
    <property type="evidence" value="ECO:0007669"/>
    <property type="project" value="InterPro"/>
</dbReference>
<evidence type="ECO:0000256" key="1">
    <source>
        <dbReference type="ARBA" id="ARBA00022741"/>
    </source>
</evidence>
<evidence type="ECO:0000313" key="9">
    <source>
        <dbReference type="EMBL" id="MBO0344242.1"/>
    </source>
</evidence>
<evidence type="ECO:0000313" key="10">
    <source>
        <dbReference type="Proteomes" id="UP000664779"/>
    </source>
</evidence>
<keyword evidence="1" id="KW-0547">Nucleotide-binding</keyword>
<dbReference type="Pfam" id="PF25601">
    <property type="entry name" value="AAA_lid_14"/>
    <property type="match status" value="1"/>
</dbReference>
<dbReference type="CDD" id="cd00009">
    <property type="entry name" value="AAA"/>
    <property type="match status" value="1"/>
</dbReference>
<dbReference type="SUPFAM" id="SSF52540">
    <property type="entry name" value="P-loop containing nucleoside triphosphate hydrolases"/>
    <property type="match status" value="1"/>
</dbReference>
<accession>A0A939J5N2</accession>
<evidence type="ECO:0000259" key="8">
    <source>
        <dbReference type="PROSITE" id="PS50110"/>
    </source>
</evidence>
<dbReference type="Pfam" id="PF02954">
    <property type="entry name" value="HTH_8"/>
    <property type="match status" value="1"/>
</dbReference>
<keyword evidence="2" id="KW-0067">ATP-binding</keyword>
<keyword evidence="10" id="KW-1185">Reference proteome</keyword>
<feature type="modified residue" description="4-aspartylphosphate" evidence="6">
    <location>
        <position position="74"/>
    </location>
</feature>
<dbReference type="PROSITE" id="PS50045">
    <property type="entry name" value="SIGMA54_INTERACT_4"/>
    <property type="match status" value="1"/>
</dbReference>
<dbReference type="InterPro" id="IPR009057">
    <property type="entry name" value="Homeodomain-like_sf"/>
</dbReference>
<dbReference type="GO" id="GO:0005524">
    <property type="term" value="F:ATP binding"/>
    <property type="evidence" value="ECO:0007669"/>
    <property type="project" value="UniProtKB-KW"/>
</dbReference>
<name>A0A939J5N2_9HYPH</name>
<dbReference type="GO" id="GO:0000160">
    <property type="term" value="P:phosphorelay signal transduction system"/>
    <property type="evidence" value="ECO:0007669"/>
    <property type="project" value="UniProtKB-KW"/>
</dbReference>
<dbReference type="Gene3D" id="3.40.50.300">
    <property type="entry name" value="P-loop containing nucleotide triphosphate hydrolases"/>
    <property type="match status" value="1"/>
</dbReference>
<dbReference type="InterPro" id="IPR002078">
    <property type="entry name" value="Sigma_54_int"/>
</dbReference>
<comment type="caution">
    <text evidence="9">The sequence shown here is derived from an EMBL/GenBank/DDBJ whole genome shotgun (WGS) entry which is preliminary data.</text>
</comment>
<dbReference type="PANTHER" id="PTHR32071:SF91">
    <property type="entry name" value="TUNGSTATE-RESPONSIVE TWO COMPONENT SIGMA54-DEPENDENT SIGNAL TRANSDUCTION SYSTEM RESPONSE REGULATOR FIS FAMILY"/>
    <property type="match status" value="1"/>
</dbReference>
<dbReference type="AlphaFoldDB" id="A0A939J5N2"/>
<dbReference type="Proteomes" id="UP000664779">
    <property type="component" value="Unassembled WGS sequence"/>
</dbReference>
<feature type="domain" description="Sigma-54 factor interaction" evidence="7">
    <location>
        <begin position="168"/>
        <end position="396"/>
    </location>
</feature>
<keyword evidence="5" id="KW-0804">Transcription</keyword>
<dbReference type="Gene3D" id="1.10.8.60">
    <property type="match status" value="1"/>
</dbReference>
<dbReference type="Gene3D" id="3.40.50.2300">
    <property type="match status" value="1"/>
</dbReference>
<dbReference type="EMBL" id="JAFLNF010000001">
    <property type="protein sequence ID" value="MBO0344242.1"/>
    <property type="molecule type" value="Genomic_DNA"/>
</dbReference>
<dbReference type="PRINTS" id="PR01590">
    <property type="entry name" value="HTHFIS"/>
</dbReference>
<feature type="domain" description="Response regulatory" evidence="8">
    <location>
        <begin position="25"/>
        <end position="139"/>
    </location>
</feature>
<organism evidence="9 10">
    <name type="scientific">Roseibium limicola</name>
    <dbReference type="NCBI Taxonomy" id="2816037"/>
    <lineage>
        <taxon>Bacteria</taxon>
        <taxon>Pseudomonadati</taxon>
        <taxon>Pseudomonadota</taxon>
        <taxon>Alphaproteobacteria</taxon>
        <taxon>Hyphomicrobiales</taxon>
        <taxon>Stappiaceae</taxon>
        <taxon>Roseibium</taxon>
    </lineage>
</organism>
<evidence type="ECO:0000256" key="6">
    <source>
        <dbReference type="PROSITE-ProRule" id="PRU00169"/>
    </source>
</evidence>
<dbReference type="Pfam" id="PF00158">
    <property type="entry name" value="Sigma54_activat"/>
    <property type="match status" value="1"/>
</dbReference>
<sequence length="458" mass="50948">MQASPSVQTGHDAPDHFEADLAEARVLIVDDEIGMRNFLQKTLQGRCARVDVAADAEESSRLLDLYTYDVVVLDNIMPRQSGVNWLGEQQRIGFFADAILMTAYADLDTAIAAIRAGASDFLLKPFRSNQIINAISQSLKRARLRRQNAILSYELEAGKDLVRHREALLGTSPEIQAVRELIKRAAATPAHAVIRGEVGSGKQIAARMLHSHSPRAERPFIWLQCSGMNDELFQNRLFGRVEATVDGDQSIDGMLLNAMGGTLFLDDVELLSSNCQNMLVEMLTTGKFRPLGAERSLPLDMRIICSNVRPLRQAVEERSFRADLFYLLNVAEIYLPPLRERPEDILTILDFFTESFAARMGSSAPEMSPAVRRKIMAHPWPGNVLELGNYVERALIQRDFASALGGFALTDENETLATVERRHILSVLESCGGNRSEAARRLGVARKTIDRKCQAWGV</sequence>
<dbReference type="GO" id="GO:0043565">
    <property type="term" value="F:sequence-specific DNA binding"/>
    <property type="evidence" value="ECO:0007669"/>
    <property type="project" value="InterPro"/>
</dbReference>
<dbReference type="PANTHER" id="PTHR32071">
    <property type="entry name" value="TRANSCRIPTIONAL REGULATORY PROTEIN"/>
    <property type="match status" value="1"/>
</dbReference>
<proteinExistence type="predicted"/>
<dbReference type="InterPro" id="IPR002197">
    <property type="entry name" value="HTH_Fis"/>
</dbReference>
<evidence type="ECO:0000259" key="7">
    <source>
        <dbReference type="PROSITE" id="PS50045"/>
    </source>
</evidence>
<evidence type="ECO:0000256" key="4">
    <source>
        <dbReference type="ARBA" id="ARBA00023015"/>
    </source>
</evidence>
<gene>
    <name evidence="9" type="ORF">J0X15_03320</name>
</gene>
<dbReference type="SMART" id="SM00448">
    <property type="entry name" value="REC"/>
    <property type="match status" value="1"/>
</dbReference>
<evidence type="ECO:0000256" key="5">
    <source>
        <dbReference type="ARBA" id="ARBA00023163"/>
    </source>
</evidence>
<keyword evidence="4" id="KW-0805">Transcription regulation</keyword>
<dbReference type="CDD" id="cd00156">
    <property type="entry name" value="REC"/>
    <property type="match status" value="1"/>
</dbReference>
<dbReference type="Pfam" id="PF00072">
    <property type="entry name" value="Response_reg"/>
    <property type="match status" value="1"/>
</dbReference>
<keyword evidence="6" id="KW-0597">Phosphoprotein</keyword>
<dbReference type="RefSeq" id="WP_206938165.1">
    <property type="nucleotide sequence ID" value="NZ_JAFLNF010000001.1"/>
</dbReference>
<dbReference type="InterPro" id="IPR001789">
    <property type="entry name" value="Sig_transdc_resp-reg_receiver"/>
</dbReference>